<protein>
    <submittedName>
        <fullName evidence="1">Uncharacterized protein</fullName>
    </submittedName>
</protein>
<proteinExistence type="predicted"/>
<dbReference type="EMBL" id="VNHW01000001">
    <property type="protein sequence ID" value="TYP90529.1"/>
    <property type="molecule type" value="Genomic_DNA"/>
</dbReference>
<sequence length="53" mass="5425">MPTVPGDAAATEIDRPVEVAGAIFLPAARVNEEVVPVNALMAWVLPSGVAVGR</sequence>
<evidence type="ECO:0000313" key="1">
    <source>
        <dbReference type="EMBL" id="TYP90529.1"/>
    </source>
</evidence>
<dbReference type="Proteomes" id="UP000322499">
    <property type="component" value="Unassembled WGS sequence"/>
</dbReference>
<gene>
    <name evidence="1" type="ORF">BD833_101247</name>
</gene>
<keyword evidence="2" id="KW-1185">Reference proteome</keyword>
<name>A0A5S5D7D2_9ACTN</name>
<dbReference type="AlphaFoldDB" id="A0A5S5D7D2"/>
<reference evidence="1 2" key="1">
    <citation type="submission" date="2019-07" db="EMBL/GenBank/DDBJ databases">
        <title>Genomic Encyclopedia of Archaeal and Bacterial Type Strains, Phase II (KMG-II): from individual species to whole genera.</title>
        <authorList>
            <person name="Goeker M."/>
        </authorList>
    </citation>
    <scope>NUCLEOTIDE SEQUENCE [LARGE SCALE GENOMIC DNA]</scope>
    <source>
        <strain evidence="1 2">DSM 46842</strain>
    </source>
</reference>
<accession>A0A5S5D7D2</accession>
<organism evidence="1 2">
    <name type="scientific">Blastococcus xanthinilyticus</name>
    <dbReference type="NCBI Taxonomy" id="1564164"/>
    <lineage>
        <taxon>Bacteria</taxon>
        <taxon>Bacillati</taxon>
        <taxon>Actinomycetota</taxon>
        <taxon>Actinomycetes</taxon>
        <taxon>Geodermatophilales</taxon>
        <taxon>Geodermatophilaceae</taxon>
        <taxon>Blastococcus</taxon>
    </lineage>
</organism>
<comment type="caution">
    <text evidence="1">The sequence shown here is derived from an EMBL/GenBank/DDBJ whole genome shotgun (WGS) entry which is preliminary data.</text>
</comment>
<evidence type="ECO:0000313" key="2">
    <source>
        <dbReference type="Proteomes" id="UP000322499"/>
    </source>
</evidence>